<evidence type="ECO:0000313" key="2">
    <source>
        <dbReference type="Proteomes" id="UP001221757"/>
    </source>
</evidence>
<accession>A0AAD7DNZ2</accession>
<keyword evidence="2" id="KW-1185">Reference proteome</keyword>
<gene>
    <name evidence="1" type="ORF">B0H17DRAFT_862780</name>
</gene>
<name>A0AAD7DNZ2_MYCRO</name>
<feature type="non-terminal residue" evidence="1">
    <location>
        <position position="130"/>
    </location>
</feature>
<proteinExistence type="predicted"/>
<reference evidence="1" key="1">
    <citation type="submission" date="2023-03" db="EMBL/GenBank/DDBJ databases">
        <title>Massive genome expansion in bonnet fungi (Mycena s.s.) driven by repeated elements and novel gene families across ecological guilds.</title>
        <authorList>
            <consortium name="Lawrence Berkeley National Laboratory"/>
            <person name="Harder C.B."/>
            <person name="Miyauchi S."/>
            <person name="Viragh M."/>
            <person name="Kuo A."/>
            <person name="Thoen E."/>
            <person name="Andreopoulos B."/>
            <person name="Lu D."/>
            <person name="Skrede I."/>
            <person name="Drula E."/>
            <person name="Henrissat B."/>
            <person name="Morin E."/>
            <person name="Kohler A."/>
            <person name="Barry K."/>
            <person name="LaButti K."/>
            <person name="Morin E."/>
            <person name="Salamov A."/>
            <person name="Lipzen A."/>
            <person name="Mereny Z."/>
            <person name="Hegedus B."/>
            <person name="Baldrian P."/>
            <person name="Stursova M."/>
            <person name="Weitz H."/>
            <person name="Taylor A."/>
            <person name="Grigoriev I.V."/>
            <person name="Nagy L.G."/>
            <person name="Martin F."/>
            <person name="Kauserud H."/>
        </authorList>
    </citation>
    <scope>NUCLEOTIDE SEQUENCE</scope>
    <source>
        <strain evidence="1">CBHHK067</strain>
    </source>
</reference>
<evidence type="ECO:0000313" key="1">
    <source>
        <dbReference type="EMBL" id="KAJ7696313.1"/>
    </source>
</evidence>
<feature type="non-terminal residue" evidence="1">
    <location>
        <position position="1"/>
    </location>
</feature>
<sequence>CYDNCNPDDFQVENMVLVSSHQLKAGHKEKSPPELEGTVRKKLNVVREQIIATDYPNQHFLTGNIILSDDIVDILAKRARFITSVEAILQQTYWIHVPKYGVKVVDAIQELLLQFPDLVREARETQTAER</sequence>
<protein>
    <submittedName>
        <fullName evidence="1">Uncharacterized protein</fullName>
    </submittedName>
</protein>
<organism evidence="1 2">
    <name type="scientific">Mycena rosella</name>
    <name type="common">Pink bonnet</name>
    <name type="synonym">Agaricus rosellus</name>
    <dbReference type="NCBI Taxonomy" id="1033263"/>
    <lineage>
        <taxon>Eukaryota</taxon>
        <taxon>Fungi</taxon>
        <taxon>Dikarya</taxon>
        <taxon>Basidiomycota</taxon>
        <taxon>Agaricomycotina</taxon>
        <taxon>Agaricomycetes</taxon>
        <taxon>Agaricomycetidae</taxon>
        <taxon>Agaricales</taxon>
        <taxon>Marasmiineae</taxon>
        <taxon>Mycenaceae</taxon>
        <taxon>Mycena</taxon>
    </lineage>
</organism>
<dbReference type="EMBL" id="JARKIE010000035">
    <property type="protein sequence ID" value="KAJ7696313.1"/>
    <property type="molecule type" value="Genomic_DNA"/>
</dbReference>
<dbReference type="Proteomes" id="UP001221757">
    <property type="component" value="Unassembled WGS sequence"/>
</dbReference>
<dbReference type="AlphaFoldDB" id="A0AAD7DNZ2"/>
<comment type="caution">
    <text evidence="1">The sequence shown here is derived from an EMBL/GenBank/DDBJ whole genome shotgun (WGS) entry which is preliminary data.</text>
</comment>